<dbReference type="SUPFAM" id="SSF54523">
    <property type="entry name" value="Pili subunits"/>
    <property type="match status" value="1"/>
</dbReference>
<accession>A0A1F7Y3R5</accession>
<proteinExistence type="predicted"/>
<organism evidence="2 3">
    <name type="scientific">Candidatus Woesebacteria bacterium RIFCSPHIGHO2_01_FULL_38_9b</name>
    <dbReference type="NCBI Taxonomy" id="1802493"/>
    <lineage>
        <taxon>Bacteria</taxon>
        <taxon>Candidatus Woeseibacteriota</taxon>
    </lineage>
</organism>
<evidence type="ECO:0000256" key="1">
    <source>
        <dbReference type="SAM" id="Phobius"/>
    </source>
</evidence>
<dbReference type="AlphaFoldDB" id="A0A1F7Y3R5"/>
<reference evidence="2 3" key="1">
    <citation type="journal article" date="2016" name="Nat. Commun.">
        <title>Thousands of microbial genomes shed light on interconnected biogeochemical processes in an aquifer system.</title>
        <authorList>
            <person name="Anantharaman K."/>
            <person name="Brown C.T."/>
            <person name="Hug L.A."/>
            <person name="Sharon I."/>
            <person name="Castelle C.J."/>
            <person name="Probst A.J."/>
            <person name="Thomas B.C."/>
            <person name="Singh A."/>
            <person name="Wilkins M.J."/>
            <person name="Karaoz U."/>
            <person name="Brodie E.L."/>
            <person name="Williams K.H."/>
            <person name="Hubbard S.S."/>
            <person name="Banfield J.F."/>
        </authorList>
    </citation>
    <scope>NUCLEOTIDE SEQUENCE [LARGE SCALE GENOMIC DNA]</scope>
</reference>
<evidence type="ECO:0000313" key="3">
    <source>
        <dbReference type="Proteomes" id="UP000178750"/>
    </source>
</evidence>
<dbReference type="Proteomes" id="UP000178750">
    <property type="component" value="Unassembled WGS sequence"/>
</dbReference>
<keyword evidence="1" id="KW-1133">Transmembrane helix</keyword>
<evidence type="ECO:0008006" key="4">
    <source>
        <dbReference type="Google" id="ProtNLM"/>
    </source>
</evidence>
<dbReference type="EMBL" id="MGGF01000024">
    <property type="protein sequence ID" value="OGM21820.1"/>
    <property type="molecule type" value="Genomic_DNA"/>
</dbReference>
<evidence type="ECO:0000313" key="2">
    <source>
        <dbReference type="EMBL" id="OGM21820.1"/>
    </source>
</evidence>
<keyword evidence="1" id="KW-0812">Transmembrane</keyword>
<comment type="caution">
    <text evidence="2">The sequence shown here is derived from an EMBL/GenBank/DDBJ whole genome shotgun (WGS) entry which is preliminary data.</text>
</comment>
<keyword evidence="1" id="KW-0472">Membrane</keyword>
<protein>
    <recommendedName>
        <fullName evidence="4">General secretion pathway GspH domain-containing protein</fullName>
    </recommendedName>
</protein>
<dbReference type="InterPro" id="IPR045584">
    <property type="entry name" value="Pilin-like"/>
</dbReference>
<feature type="transmembrane region" description="Helical" evidence="1">
    <location>
        <begin position="12"/>
        <end position="33"/>
    </location>
</feature>
<gene>
    <name evidence="2" type="ORF">A2863_04405</name>
</gene>
<sequence length="162" mass="17423">MSSIQNVGFTLVELTVTIALFLSLLAITVPNLLGIRERVEIRSIVNTVLADIRGQQLKAMLGDTEGRETTDLYGVHFETSSYTLFHGASYSPLESTNVVIPLSGNLQFDPVSFPNSAIIFNKGSGTVLGFDSQAHSIVLINPNTSETISVTFNTFGVVTGVQ</sequence>
<name>A0A1F7Y3R5_9BACT</name>